<dbReference type="AlphaFoldDB" id="A0A6B1D7I2"/>
<protein>
    <submittedName>
        <fullName evidence="1">Uncharacterized protein</fullName>
    </submittedName>
</protein>
<evidence type="ECO:0000313" key="1">
    <source>
        <dbReference type="EMBL" id="MYC95960.1"/>
    </source>
</evidence>
<name>A0A6B1D7I2_9CHLR</name>
<organism evidence="1">
    <name type="scientific">Caldilineaceae bacterium SB0661_bin_32</name>
    <dbReference type="NCBI Taxonomy" id="2605255"/>
    <lineage>
        <taxon>Bacteria</taxon>
        <taxon>Bacillati</taxon>
        <taxon>Chloroflexota</taxon>
        <taxon>Caldilineae</taxon>
        <taxon>Caldilineales</taxon>
        <taxon>Caldilineaceae</taxon>
    </lineage>
</organism>
<accession>A0A6B1D7I2</accession>
<proteinExistence type="predicted"/>
<gene>
    <name evidence="1" type="ORF">F4X14_13450</name>
</gene>
<comment type="caution">
    <text evidence="1">The sequence shown here is derived from an EMBL/GenBank/DDBJ whole genome shotgun (WGS) entry which is preliminary data.</text>
</comment>
<dbReference type="EMBL" id="VXMH01000071">
    <property type="protein sequence ID" value="MYC95960.1"/>
    <property type="molecule type" value="Genomic_DNA"/>
</dbReference>
<reference evidence="1" key="1">
    <citation type="submission" date="2019-09" db="EMBL/GenBank/DDBJ databases">
        <title>Characterisation of the sponge microbiome using genome-centric metagenomics.</title>
        <authorList>
            <person name="Engelberts J.P."/>
            <person name="Robbins S.J."/>
            <person name="De Goeij J.M."/>
            <person name="Aranda M."/>
            <person name="Bell S.C."/>
            <person name="Webster N.S."/>
        </authorList>
    </citation>
    <scope>NUCLEOTIDE SEQUENCE</scope>
    <source>
        <strain evidence="1">SB0661_bin_32</strain>
    </source>
</reference>
<sequence length="119" mass="13734">MNLKLKRLVRTHSSEQYALFDLAQTDEQNQPLTIGKLDLHYTGEGTYGTLLLWEVESQQIEVDRRRMFVQALLSELVLPMGLPNEFVVEFFAPSLDEYEVFHNLDEGTDNPAEAFERAD</sequence>